<accession>A0A078AWY5</accession>
<proteinExistence type="predicted"/>
<dbReference type="EMBL" id="CCKQ01014783">
    <property type="protein sequence ID" value="CDW86571.1"/>
    <property type="molecule type" value="Genomic_DNA"/>
</dbReference>
<keyword evidence="2" id="KW-1185">Reference proteome</keyword>
<evidence type="ECO:0000313" key="1">
    <source>
        <dbReference type="EMBL" id="CDW86571.1"/>
    </source>
</evidence>
<evidence type="ECO:0008006" key="3">
    <source>
        <dbReference type="Google" id="ProtNLM"/>
    </source>
</evidence>
<dbReference type="AlphaFoldDB" id="A0A078AWY5"/>
<organism evidence="1 2">
    <name type="scientific">Stylonychia lemnae</name>
    <name type="common">Ciliate</name>
    <dbReference type="NCBI Taxonomy" id="5949"/>
    <lineage>
        <taxon>Eukaryota</taxon>
        <taxon>Sar</taxon>
        <taxon>Alveolata</taxon>
        <taxon>Ciliophora</taxon>
        <taxon>Intramacronucleata</taxon>
        <taxon>Spirotrichea</taxon>
        <taxon>Stichotrichia</taxon>
        <taxon>Sporadotrichida</taxon>
        <taxon>Oxytrichidae</taxon>
        <taxon>Stylonychinae</taxon>
        <taxon>Stylonychia</taxon>
    </lineage>
</organism>
<name>A0A078AWY5_STYLE</name>
<dbReference type="InParanoid" id="A0A078AWY5"/>
<evidence type="ECO:0000313" key="2">
    <source>
        <dbReference type="Proteomes" id="UP000039865"/>
    </source>
</evidence>
<reference evidence="1 2" key="1">
    <citation type="submission" date="2014-06" db="EMBL/GenBank/DDBJ databases">
        <authorList>
            <person name="Swart Estienne"/>
        </authorList>
    </citation>
    <scope>NUCLEOTIDE SEQUENCE [LARGE SCALE GENOMIC DNA]</scope>
    <source>
        <strain evidence="1 2">130c</strain>
    </source>
</reference>
<protein>
    <recommendedName>
        <fullName evidence="3">F-box domain-containing protein</fullName>
    </recommendedName>
</protein>
<dbReference type="Proteomes" id="UP000039865">
    <property type="component" value="Unassembled WGS sequence"/>
</dbReference>
<gene>
    <name evidence="1" type="primary">Contig4704.g5026</name>
    <name evidence="1" type="ORF">STYLEM_15666</name>
</gene>
<sequence>MDKTSISSMEKLSKFAISNITQYLKLSQAFQVRQVSKKFDEAVKIGIDLLQIESQDIVDRCMNAIETQYNEKQLEEIQNKKLVIRDLKQTIQSRILKEMKEDTSSIQQLGDLKLFKKYDMEKPLKIIFEHLNTIIQSDIIENFKKRNFTALTQHENRIFYEEFLDRLEYNYDLKIQYLKIGNSSKKICLRLQMHINKFIEKQTETDLTQFKREIQFGKFVLEIVDRVFKMLNKIIELKRISMLYQITERSDYQKRNIKDIKLLRCNLQLFQRIKNIEESDSLKEEVE</sequence>